<dbReference type="PANTHER" id="PTHR30336">
    <property type="entry name" value="INNER MEMBRANE PROTEIN, PROBABLE PERMEASE"/>
    <property type="match status" value="1"/>
</dbReference>
<dbReference type="InterPro" id="IPR051599">
    <property type="entry name" value="Cell_Envelope_Assoc"/>
</dbReference>
<dbReference type="Proteomes" id="UP001595476">
    <property type="component" value="Unassembled WGS sequence"/>
</dbReference>
<keyword evidence="1" id="KW-1133">Transmembrane helix</keyword>
<dbReference type="Pfam" id="PF02698">
    <property type="entry name" value="DUF218"/>
    <property type="match status" value="1"/>
</dbReference>
<keyword evidence="4" id="KW-1185">Reference proteome</keyword>
<evidence type="ECO:0000313" key="4">
    <source>
        <dbReference type="Proteomes" id="UP001595476"/>
    </source>
</evidence>
<name>A0ABV7HF99_9GAMM</name>
<evidence type="ECO:0000256" key="1">
    <source>
        <dbReference type="SAM" id="Phobius"/>
    </source>
</evidence>
<organism evidence="3 4">
    <name type="scientific">Litoribrevibacter euphylliae</name>
    <dbReference type="NCBI Taxonomy" id="1834034"/>
    <lineage>
        <taxon>Bacteria</taxon>
        <taxon>Pseudomonadati</taxon>
        <taxon>Pseudomonadota</taxon>
        <taxon>Gammaproteobacteria</taxon>
        <taxon>Oceanospirillales</taxon>
        <taxon>Oceanospirillaceae</taxon>
        <taxon>Litoribrevibacter</taxon>
    </lineage>
</organism>
<evidence type="ECO:0000259" key="2">
    <source>
        <dbReference type="Pfam" id="PF02698"/>
    </source>
</evidence>
<proteinExistence type="predicted"/>
<dbReference type="Gene3D" id="3.40.50.620">
    <property type="entry name" value="HUPs"/>
    <property type="match status" value="1"/>
</dbReference>
<dbReference type="InterPro" id="IPR003848">
    <property type="entry name" value="DUF218"/>
</dbReference>
<keyword evidence="1" id="KW-0472">Membrane</keyword>
<evidence type="ECO:0000313" key="3">
    <source>
        <dbReference type="EMBL" id="MFC3152523.1"/>
    </source>
</evidence>
<feature type="transmembrane region" description="Helical" evidence="1">
    <location>
        <begin position="12"/>
        <end position="34"/>
    </location>
</feature>
<dbReference type="InterPro" id="IPR014729">
    <property type="entry name" value="Rossmann-like_a/b/a_fold"/>
</dbReference>
<protein>
    <submittedName>
        <fullName evidence="3">ElyC/SanA/YdcF family protein</fullName>
    </submittedName>
</protein>
<feature type="transmembrane region" description="Helical" evidence="1">
    <location>
        <begin position="40"/>
        <end position="59"/>
    </location>
</feature>
<dbReference type="PANTHER" id="PTHR30336:SF4">
    <property type="entry name" value="ENVELOPE BIOGENESIS FACTOR ELYC"/>
    <property type="match status" value="1"/>
</dbReference>
<dbReference type="EMBL" id="JBHRSZ010000007">
    <property type="protein sequence ID" value="MFC3152523.1"/>
    <property type="molecule type" value="Genomic_DNA"/>
</dbReference>
<dbReference type="RefSeq" id="WP_386722453.1">
    <property type="nucleotide sequence ID" value="NZ_JBHRSZ010000007.1"/>
</dbReference>
<keyword evidence="1" id="KW-0812">Transmembrane</keyword>
<gene>
    <name evidence="3" type="ORF">ACFOEK_15920</name>
</gene>
<feature type="domain" description="DUF218" evidence="2">
    <location>
        <begin position="84"/>
        <end position="244"/>
    </location>
</feature>
<reference evidence="4" key="1">
    <citation type="journal article" date="2019" name="Int. J. Syst. Evol. Microbiol.">
        <title>The Global Catalogue of Microorganisms (GCM) 10K type strain sequencing project: providing services to taxonomists for standard genome sequencing and annotation.</title>
        <authorList>
            <consortium name="The Broad Institute Genomics Platform"/>
            <consortium name="The Broad Institute Genome Sequencing Center for Infectious Disease"/>
            <person name="Wu L."/>
            <person name="Ma J."/>
        </authorList>
    </citation>
    <scope>NUCLEOTIDE SEQUENCE [LARGE SCALE GENOMIC DNA]</scope>
    <source>
        <strain evidence="4">KCTC 52438</strain>
    </source>
</reference>
<dbReference type="CDD" id="cd06259">
    <property type="entry name" value="YdcF-like"/>
    <property type="match status" value="1"/>
</dbReference>
<sequence>MDVIFSFKKLVIALISPLSVALIIGLVGWLYLLAGKRTRATVLILCSLVITWAASFNPIGDALMRSHEAQYQAFQYRDDLDVAVIHVLGGGHAESRRFVNGVQMSSSSIARVTEGIRLANLYPDARLVLSGYGGYSGVNKLTNAEAAKIFATSLGMDEDRIDLLTESKDTREEAIDVEDMVQDGRLILVTSASHMPRAMAIFKQEGLHPIAAPTYFLGSDVSERYYPSYEAVQKSQRYFYEKVGLLWIELRAWMNAE</sequence>
<accession>A0ABV7HF99</accession>
<comment type="caution">
    <text evidence="3">The sequence shown here is derived from an EMBL/GenBank/DDBJ whole genome shotgun (WGS) entry which is preliminary data.</text>
</comment>